<dbReference type="Proteomes" id="UP000226031">
    <property type="component" value="Unassembled WGS sequence"/>
</dbReference>
<organism evidence="2 3">
    <name type="scientific">[Emmonsia] crescens</name>
    <dbReference type="NCBI Taxonomy" id="73230"/>
    <lineage>
        <taxon>Eukaryota</taxon>
        <taxon>Fungi</taxon>
        <taxon>Dikarya</taxon>
        <taxon>Ascomycota</taxon>
        <taxon>Pezizomycotina</taxon>
        <taxon>Eurotiomycetes</taxon>
        <taxon>Eurotiomycetidae</taxon>
        <taxon>Onygenales</taxon>
        <taxon>Ajellomycetaceae</taxon>
        <taxon>Emergomyces</taxon>
    </lineage>
</organism>
<accession>A0A2B7Z6W8</accession>
<protein>
    <submittedName>
        <fullName evidence="2">Uncharacterized protein</fullName>
    </submittedName>
</protein>
<sequence length="159" mass="17690">MEANPPSLASEQLPPEPFPNHPNHLAADCYKGEIDHISLEWSPNSIKRLPADAKVFSIDEIALKSITEHLAHASAKRLERKKVRIYGSFHSTTTDIANDVTKPDGCHCTIKANPGQYKVHIYANIDHPVPLSDMKMIKEGVILPDDPYKINKTLSIGFD</sequence>
<evidence type="ECO:0000313" key="2">
    <source>
        <dbReference type="EMBL" id="PGH29111.1"/>
    </source>
</evidence>
<reference evidence="2 3" key="1">
    <citation type="submission" date="2017-10" db="EMBL/GenBank/DDBJ databases">
        <title>Comparative genomics in systemic dimorphic fungi from Ajellomycetaceae.</title>
        <authorList>
            <person name="Munoz J.F."/>
            <person name="Mcewen J.G."/>
            <person name="Clay O.K."/>
            <person name="Cuomo C.A."/>
        </authorList>
    </citation>
    <scope>NUCLEOTIDE SEQUENCE [LARGE SCALE GENOMIC DNA]</scope>
    <source>
        <strain evidence="2 3">UAMH4076</strain>
    </source>
</reference>
<comment type="caution">
    <text evidence="2">The sequence shown here is derived from an EMBL/GenBank/DDBJ whole genome shotgun (WGS) entry which is preliminary data.</text>
</comment>
<gene>
    <name evidence="2" type="ORF">GX50_08140</name>
</gene>
<evidence type="ECO:0000313" key="3">
    <source>
        <dbReference type="Proteomes" id="UP000226031"/>
    </source>
</evidence>
<proteinExistence type="predicted"/>
<feature type="region of interest" description="Disordered" evidence="1">
    <location>
        <begin position="1"/>
        <end position="22"/>
    </location>
</feature>
<evidence type="ECO:0000256" key="1">
    <source>
        <dbReference type="SAM" id="MobiDB-lite"/>
    </source>
</evidence>
<dbReference type="EMBL" id="PDND01000272">
    <property type="protein sequence ID" value="PGH29111.1"/>
    <property type="molecule type" value="Genomic_DNA"/>
</dbReference>
<keyword evidence="3" id="KW-1185">Reference proteome</keyword>
<dbReference type="VEuPathDB" id="FungiDB:EMCG_07038"/>
<name>A0A2B7Z6W8_9EURO</name>
<dbReference type="AlphaFoldDB" id="A0A2B7Z6W8"/>